<dbReference type="Proteomes" id="UP000729402">
    <property type="component" value="Unassembled WGS sequence"/>
</dbReference>
<reference evidence="4" key="2">
    <citation type="submission" date="2021-02" db="EMBL/GenBank/DDBJ databases">
        <authorList>
            <person name="Kimball J.A."/>
            <person name="Haas M.W."/>
            <person name="Macchietto M."/>
            <person name="Kono T."/>
            <person name="Duquette J."/>
            <person name="Shao M."/>
        </authorList>
    </citation>
    <scope>NUCLEOTIDE SEQUENCE</scope>
    <source>
        <tissue evidence="4">Fresh leaf tissue</tissue>
    </source>
</reference>
<sequence length="231" mass="26296">MARRRGARRSGAVLCAAPRICIWECDGEAGDITCGIIAAPLRRSYSAKAMPPPPHFRMMTPPPLRPQRGDVEESRSPRRPSARDTGAKEATDVIIAMLLLSDARELRKMFGVDPAEYMLAICGNDTLRELASPGKSESCFFITQDDQFMIKTVKKSEVKVRFIIMGKFCRSEYKIHRRFDLKGSSHGRTIDITEQKIDETTALKDLDLQYAFLLQRFWYEELMNLMDHGFD</sequence>
<dbReference type="GO" id="GO:0005886">
    <property type="term" value="C:plasma membrane"/>
    <property type="evidence" value="ECO:0007669"/>
    <property type="project" value="TreeGrafter"/>
</dbReference>
<evidence type="ECO:0000256" key="2">
    <source>
        <dbReference type="SAM" id="MobiDB-lite"/>
    </source>
</evidence>
<dbReference type="PANTHER" id="PTHR23086">
    <property type="entry name" value="PHOSPHATIDYLINOSITOL-4-PHOSPHATE 5-KINASE"/>
    <property type="match status" value="1"/>
</dbReference>
<feature type="compositionally biased region" description="Basic and acidic residues" evidence="2">
    <location>
        <begin position="67"/>
        <end position="87"/>
    </location>
</feature>
<feature type="domain" description="PIPK" evidence="3">
    <location>
        <begin position="81"/>
        <end position="231"/>
    </location>
</feature>
<dbReference type="OrthoDB" id="70770at2759"/>
<dbReference type="InterPro" id="IPR023610">
    <property type="entry name" value="PInositol-4/5-P-5/4-kinase"/>
</dbReference>
<accession>A0A8J5W910</accession>
<gene>
    <name evidence="4" type="ORF">GUJ93_ZPchr0010g7628</name>
</gene>
<reference evidence="4" key="1">
    <citation type="journal article" date="2021" name="bioRxiv">
        <title>Whole Genome Assembly and Annotation of Northern Wild Rice, Zizania palustris L., Supports a Whole Genome Duplication in the Zizania Genus.</title>
        <authorList>
            <person name="Haas M."/>
            <person name="Kono T."/>
            <person name="Macchietto M."/>
            <person name="Millas R."/>
            <person name="McGilp L."/>
            <person name="Shao M."/>
            <person name="Duquette J."/>
            <person name="Hirsch C.N."/>
            <person name="Kimball J."/>
        </authorList>
    </citation>
    <scope>NUCLEOTIDE SEQUENCE</scope>
    <source>
        <tissue evidence="4">Fresh leaf tissue</tissue>
    </source>
</reference>
<dbReference type="PANTHER" id="PTHR23086:SF89">
    <property type="entry name" value="1-PHOSPHATIDYLINOSITOL-4-PHOSPHATE 5-KINASE"/>
    <property type="match status" value="1"/>
</dbReference>
<dbReference type="EC" id="2.7.1.68" evidence="1"/>
<evidence type="ECO:0000259" key="3">
    <source>
        <dbReference type="SMART" id="SM00330"/>
    </source>
</evidence>
<dbReference type="InterPro" id="IPR002498">
    <property type="entry name" value="PInositol-4-P-4/5-kinase_core"/>
</dbReference>
<name>A0A8J5W910_ZIZPA</name>
<dbReference type="EMBL" id="JAAALK010000082">
    <property type="protein sequence ID" value="KAG8084875.1"/>
    <property type="molecule type" value="Genomic_DNA"/>
</dbReference>
<dbReference type="SMART" id="SM00330">
    <property type="entry name" value="PIPKc"/>
    <property type="match status" value="1"/>
</dbReference>
<dbReference type="AlphaFoldDB" id="A0A8J5W910"/>
<feature type="compositionally biased region" description="Pro residues" evidence="2">
    <location>
        <begin position="50"/>
        <end position="65"/>
    </location>
</feature>
<comment type="caution">
    <text evidence="4">The sequence shown here is derived from an EMBL/GenBank/DDBJ whole genome shotgun (WGS) entry which is preliminary data.</text>
</comment>
<protein>
    <recommendedName>
        <fullName evidence="1">1-phosphatidylinositol-4-phosphate 5-kinase</fullName>
        <ecNumber evidence="1">2.7.1.68</ecNumber>
    </recommendedName>
</protein>
<evidence type="ECO:0000256" key="1">
    <source>
        <dbReference type="ARBA" id="ARBA00012172"/>
    </source>
</evidence>
<evidence type="ECO:0000313" key="4">
    <source>
        <dbReference type="EMBL" id="KAG8084875.1"/>
    </source>
</evidence>
<feature type="region of interest" description="Disordered" evidence="2">
    <location>
        <begin position="49"/>
        <end position="87"/>
    </location>
</feature>
<dbReference type="Pfam" id="PF01504">
    <property type="entry name" value="PIP5K"/>
    <property type="match status" value="1"/>
</dbReference>
<organism evidence="4 5">
    <name type="scientific">Zizania palustris</name>
    <name type="common">Northern wild rice</name>
    <dbReference type="NCBI Taxonomy" id="103762"/>
    <lineage>
        <taxon>Eukaryota</taxon>
        <taxon>Viridiplantae</taxon>
        <taxon>Streptophyta</taxon>
        <taxon>Embryophyta</taxon>
        <taxon>Tracheophyta</taxon>
        <taxon>Spermatophyta</taxon>
        <taxon>Magnoliopsida</taxon>
        <taxon>Liliopsida</taxon>
        <taxon>Poales</taxon>
        <taxon>Poaceae</taxon>
        <taxon>BOP clade</taxon>
        <taxon>Oryzoideae</taxon>
        <taxon>Oryzeae</taxon>
        <taxon>Zizaniinae</taxon>
        <taxon>Zizania</taxon>
    </lineage>
</organism>
<proteinExistence type="predicted"/>
<keyword evidence="5" id="KW-1185">Reference proteome</keyword>
<dbReference type="GO" id="GO:0046854">
    <property type="term" value="P:phosphatidylinositol phosphate biosynthetic process"/>
    <property type="evidence" value="ECO:0007669"/>
    <property type="project" value="TreeGrafter"/>
</dbReference>
<dbReference type="GO" id="GO:0016308">
    <property type="term" value="F:1-phosphatidylinositol-4-phosphate 5-kinase activity"/>
    <property type="evidence" value="ECO:0007669"/>
    <property type="project" value="UniProtKB-EC"/>
</dbReference>
<evidence type="ECO:0000313" key="5">
    <source>
        <dbReference type="Proteomes" id="UP000729402"/>
    </source>
</evidence>